<evidence type="ECO:0000256" key="8">
    <source>
        <dbReference type="ARBA" id="ARBA00023159"/>
    </source>
</evidence>
<evidence type="ECO:0000256" key="1">
    <source>
        <dbReference type="ARBA" id="ARBA00004496"/>
    </source>
</evidence>
<dbReference type="InterPro" id="IPR002178">
    <property type="entry name" value="PTS_EIIA_type-2_dom"/>
</dbReference>
<dbReference type="Pfam" id="PF00359">
    <property type="entry name" value="PTS_EIIA_2"/>
    <property type="match status" value="1"/>
</dbReference>
<dbReference type="PROSITE" id="PS51372">
    <property type="entry name" value="PRD_2"/>
    <property type="match status" value="1"/>
</dbReference>
<dbReference type="InterPro" id="IPR051351">
    <property type="entry name" value="Ascorbate-PTS_EIIA_comp"/>
</dbReference>
<evidence type="ECO:0000313" key="15">
    <source>
        <dbReference type="EMBL" id="SDD31480.1"/>
    </source>
</evidence>
<sequence length="681" mass="79441">MKKEVSDLVLYFLEHHSSSVTAVEEEVCRNKRSLQACIDDVNQYLIKENREVIRIDTMNGNITINESTREGLYYILKHGKMIELNYIAPEMRESLLLIKLCITDENPALQDLADLVQVSKNTALQDLKRIKNILSEKLIELNYTRKNGYSVSGEEFKIRKLFIEEIKRVLAAQFGFSFLWRLGFLNKEDIFFLRQRLINMEKKLSIALTDEQIDDLPVVLYLLIQRMKHSNASWQAEFDLADMEQSNEIQTLKRMFWDSHLDDEDKTYLALQVLSSNMLESVLAISSSNELSMAVRTTIDMVDTQLATNLLNKTELLTKILLHLRPAIYRIRFNLPIQNPLTEQFIAEYPAMFAIISKSVFPIEKCIDASISKEELVYLAMIIQAWIYRTEEKQEYAFRALVVCRNGTSVSKLLLETLKDMFSHIQFMGAYAERHFKEHEQEVDFIFSTVPLNTPKKTFIVKPFLNRAARLEIRNAIDKHINHNADKKARELTYYLKEHINEENYQFVHDKIVDFFNKSPNLKMERSTNSRLFSFKKEHILFLDETIHWQDALAFAIKPLLSRGSITKNYSQKLYEIFERESDRMMLGPHVYLPHAQPSDGVHKQDFSILICRNQIQMPDTRFAKIIVVLAPSDYHLHVPTLLHLNELFLEEDSFNKIVSALNTEDALKIINKEKGGDPHE</sequence>
<evidence type="ECO:0000256" key="4">
    <source>
        <dbReference type="ARBA" id="ARBA00022553"/>
    </source>
</evidence>
<keyword evidence="2" id="KW-0813">Transport</keyword>
<comment type="subcellular location">
    <subcellularLocation>
        <location evidence="1">Cytoplasm</location>
    </subcellularLocation>
</comment>
<dbReference type="Gene3D" id="1.10.1790.10">
    <property type="entry name" value="PRD domain"/>
    <property type="match status" value="1"/>
</dbReference>
<dbReference type="InterPro" id="IPR013011">
    <property type="entry name" value="PTS_EIIB_2"/>
</dbReference>
<dbReference type="SUPFAM" id="SSF63520">
    <property type="entry name" value="PTS-regulatory domain, PRD"/>
    <property type="match status" value="1"/>
</dbReference>
<evidence type="ECO:0000256" key="6">
    <source>
        <dbReference type="ARBA" id="ARBA00022683"/>
    </source>
</evidence>
<dbReference type="InterPro" id="IPR036634">
    <property type="entry name" value="PRD_sf"/>
</dbReference>
<dbReference type="PANTHER" id="PTHR36203">
    <property type="entry name" value="ASCORBATE-SPECIFIC PTS SYSTEM EIIA COMPONENT"/>
    <property type="match status" value="1"/>
</dbReference>
<dbReference type="InterPro" id="IPR011608">
    <property type="entry name" value="PRD"/>
</dbReference>
<dbReference type="PROSITE" id="PS51099">
    <property type="entry name" value="PTS_EIIB_TYPE_2"/>
    <property type="match status" value="1"/>
</dbReference>
<gene>
    <name evidence="15" type="ORF">SAMN05421663_10918</name>
</gene>
<dbReference type="InterPro" id="IPR007737">
    <property type="entry name" value="Mga_HTH"/>
</dbReference>
<evidence type="ECO:0000256" key="2">
    <source>
        <dbReference type="ARBA" id="ARBA00022448"/>
    </source>
</evidence>
<protein>
    <recommendedName>
        <fullName evidence="10">Ascorbate-specific PTS system EIIA component</fullName>
    </recommendedName>
    <alternativeName>
        <fullName evidence="11">Ascorbate-specific phosphotransferase enzyme IIA component</fullName>
    </alternativeName>
</protein>
<dbReference type="STRING" id="361279.SAMN05421663_10918"/>
<dbReference type="EMBL" id="FMZB01000009">
    <property type="protein sequence ID" value="SDD31480.1"/>
    <property type="molecule type" value="Genomic_DNA"/>
</dbReference>
<dbReference type="GO" id="GO:0009401">
    <property type="term" value="P:phosphoenolpyruvate-dependent sugar phosphotransferase system"/>
    <property type="evidence" value="ECO:0007669"/>
    <property type="project" value="UniProtKB-KW"/>
</dbReference>
<evidence type="ECO:0000259" key="14">
    <source>
        <dbReference type="PROSITE" id="PS51372"/>
    </source>
</evidence>
<feature type="domain" description="PTS EIIB type-2" evidence="13">
    <location>
        <begin position="398"/>
        <end position="485"/>
    </location>
</feature>
<dbReference type="Pfam" id="PF05043">
    <property type="entry name" value="Mga"/>
    <property type="match status" value="1"/>
</dbReference>
<feature type="domain" description="PTS EIIA type-2" evidence="12">
    <location>
        <begin position="533"/>
        <end position="674"/>
    </location>
</feature>
<keyword evidence="7" id="KW-0418">Kinase</keyword>
<dbReference type="OrthoDB" id="369398at2"/>
<dbReference type="SUPFAM" id="SSF55804">
    <property type="entry name" value="Phoshotransferase/anion transport protein"/>
    <property type="match status" value="1"/>
</dbReference>
<reference evidence="16" key="1">
    <citation type="submission" date="2016-10" db="EMBL/GenBank/DDBJ databases">
        <authorList>
            <person name="Varghese N."/>
            <person name="Submissions S."/>
        </authorList>
    </citation>
    <scope>NUCLEOTIDE SEQUENCE [LARGE SCALE GENOMIC DNA]</scope>
    <source>
        <strain evidence="16">DSM 21620</strain>
    </source>
</reference>
<evidence type="ECO:0000256" key="9">
    <source>
        <dbReference type="ARBA" id="ARBA00037387"/>
    </source>
</evidence>
<dbReference type="Pfam" id="PF00874">
    <property type="entry name" value="PRD"/>
    <property type="match status" value="1"/>
</dbReference>
<keyword evidence="3" id="KW-0963">Cytoplasm</keyword>
<feature type="domain" description="PRD" evidence="14">
    <location>
        <begin position="286"/>
        <end position="393"/>
    </location>
</feature>
<evidence type="ECO:0000256" key="10">
    <source>
        <dbReference type="ARBA" id="ARBA00041175"/>
    </source>
</evidence>
<dbReference type="Proteomes" id="UP000198666">
    <property type="component" value="Unassembled WGS sequence"/>
</dbReference>
<dbReference type="PROSITE" id="PS51094">
    <property type="entry name" value="PTS_EIIA_TYPE_2"/>
    <property type="match status" value="1"/>
</dbReference>
<evidence type="ECO:0000313" key="16">
    <source>
        <dbReference type="Proteomes" id="UP000198666"/>
    </source>
</evidence>
<evidence type="ECO:0000256" key="7">
    <source>
        <dbReference type="ARBA" id="ARBA00022777"/>
    </source>
</evidence>
<keyword evidence="16" id="KW-1185">Reference proteome</keyword>
<accession>A0A1G6TQZ3</accession>
<dbReference type="InterPro" id="IPR016152">
    <property type="entry name" value="PTrfase/Anion_transptr"/>
</dbReference>
<evidence type="ECO:0000256" key="5">
    <source>
        <dbReference type="ARBA" id="ARBA00022679"/>
    </source>
</evidence>
<dbReference type="CDD" id="cd05568">
    <property type="entry name" value="PTS_IIB_bgl_like"/>
    <property type="match status" value="1"/>
</dbReference>
<dbReference type="GO" id="GO:0016301">
    <property type="term" value="F:kinase activity"/>
    <property type="evidence" value="ECO:0007669"/>
    <property type="project" value="UniProtKB-KW"/>
</dbReference>
<evidence type="ECO:0000256" key="11">
    <source>
        <dbReference type="ARBA" id="ARBA00042072"/>
    </source>
</evidence>
<evidence type="ECO:0000259" key="12">
    <source>
        <dbReference type="PROSITE" id="PS51094"/>
    </source>
</evidence>
<dbReference type="Gene3D" id="3.40.50.2300">
    <property type="match status" value="1"/>
</dbReference>
<comment type="function">
    <text evidence="9">The phosphoenolpyruvate-dependent sugar phosphotransferase system (sugar PTS), a major carbohydrate active transport system, catalyzes the phosphorylation of incoming sugar substrates concomitantly with their translocation across the cell membrane. The enzyme II UlaABC PTS system is involved in ascorbate transport.</text>
</comment>
<dbReference type="PANTHER" id="PTHR36203:SF1">
    <property type="entry name" value="ASCORBATE-SPECIFIC PTS SYSTEM EIIA COMPONENT"/>
    <property type="match status" value="1"/>
</dbReference>
<proteinExistence type="predicted"/>
<evidence type="ECO:0000256" key="3">
    <source>
        <dbReference type="ARBA" id="ARBA00022490"/>
    </source>
</evidence>
<keyword evidence="6" id="KW-0598">Phosphotransferase system</keyword>
<name>A0A1G6TQZ3_9BACI</name>
<dbReference type="AlphaFoldDB" id="A0A1G6TQZ3"/>
<dbReference type="GO" id="GO:0005737">
    <property type="term" value="C:cytoplasm"/>
    <property type="evidence" value="ECO:0007669"/>
    <property type="project" value="UniProtKB-SubCell"/>
</dbReference>
<keyword evidence="5" id="KW-0808">Transferase</keyword>
<dbReference type="RefSeq" id="WP_093728023.1">
    <property type="nucleotide sequence ID" value="NZ_FMZB01000009.1"/>
</dbReference>
<dbReference type="Gene3D" id="3.40.930.10">
    <property type="entry name" value="Mannitol-specific EII, Chain A"/>
    <property type="match status" value="1"/>
</dbReference>
<dbReference type="GO" id="GO:0008982">
    <property type="term" value="F:protein-N(PI)-phosphohistidine-sugar phosphotransferase activity"/>
    <property type="evidence" value="ECO:0007669"/>
    <property type="project" value="InterPro"/>
</dbReference>
<keyword evidence="8" id="KW-0010">Activator</keyword>
<dbReference type="GO" id="GO:0006355">
    <property type="term" value="P:regulation of DNA-templated transcription"/>
    <property type="evidence" value="ECO:0007669"/>
    <property type="project" value="InterPro"/>
</dbReference>
<evidence type="ECO:0000259" key="13">
    <source>
        <dbReference type="PROSITE" id="PS51099"/>
    </source>
</evidence>
<keyword evidence="4" id="KW-0597">Phosphoprotein</keyword>
<organism evidence="15 16">
    <name type="scientific">Terribacillus halophilus</name>
    <dbReference type="NCBI Taxonomy" id="361279"/>
    <lineage>
        <taxon>Bacteria</taxon>
        <taxon>Bacillati</taxon>
        <taxon>Bacillota</taxon>
        <taxon>Bacilli</taxon>
        <taxon>Bacillales</taxon>
        <taxon>Bacillaceae</taxon>
        <taxon>Terribacillus</taxon>
    </lineage>
</organism>